<reference evidence="6" key="1">
    <citation type="submission" date="2016-02" db="EMBL/GenBank/DDBJ databases">
        <title>Comparative genomics of biotechnologically important yeasts.</title>
        <authorList>
            <consortium name="DOE Joint Genome Institute"/>
            <person name="Riley R."/>
            <person name="Haridas S."/>
            <person name="Wolfe K.H."/>
            <person name="Lopes M.R."/>
            <person name="Hittinger C.T."/>
            <person name="Goker M."/>
            <person name="Salamov A."/>
            <person name="Wisecaver J."/>
            <person name="Long T.M."/>
            <person name="Aerts A.L."/>
            <person name="Barry K."/>
            <person name="Choi C."/>
            <person name="Clum A."/>
            <person name="Coughlan A.Y."/>
            <person name="Deshpande S."/>
            <person name="Douglass A.P."/>
            <person name="Hanson S.J."/>
            <person name="Klenk H.-P."/>
            <person name="Labutti K."/>
            <person name="Lapidus A."/>
            <person name="Lindquist E."/>
            <person name="Lipzen A."/>
            <person name="Meier-Kolthoff J.P."/>
            <person name="Ohm R.A."/>
            <person name="Otillar R.P."/>
            <person name="Pangilinan J."/>
            <person name="Peng Y."/>
            <person name="Rokas A."/>
            <person name="Rosa C.A."/>
            <person name="Scheuner C."/>
            <person name="Sibirny A.A."/>
            <person name="Slot J.C."/>
            <person name="Stielow J.B."/>
            <person name="Sun H."/>
            <person name="Kurtzman C.P."/>
            <person name="Blackwell M."/>
            <person name="Jeffries T.W."/>
            <person name="Grigoriev I.V."/>
        </authorList>
    </citation>
    <scope>NUCLEOTIDE SEQUENCE [LARGE SCALE GENOMIC DNA]</scope>
    <source>
        <strain evidence="6">NRRL Y-17796</strain>
    </source>
</reference>
<dbReference type="GO" id="GO:0000423">
    <property type="term" value="P:mitophagy"/>
    <property type="evidence" value="ECO:0007669"/>
    <property type="project" value="TreeGrafter"/>
</dbReference>
<dbReference type="GO" id="GO:0000045">
    <property type="term" value="P:autophagosome assembly"/>
    <property type="evidence" value="ECO:0007669"/>
    <property type="project" value="EnsemblFungi"/>
</dbReference>
<dbReference type="PANTHER" id="PTHR12768:SF4">
    <property type="entry name" value="BECLIN-1"/>
    <property type="match status" value="1"/>
</dbReference>
<dbReference type="GO" id="GO:0034271">
    <property type="term" value="C:phosphatidylinositol 3-kinase complex, class III, type I"/>
    <property type="evidence" value="ECO:0007669"/>
    <property type="project" value="EnsemblFungi"/>
</dbReference>
<keyword evidence="6" id="KW-1185">Reference proteome</keyword>
<dbReference type="Gene3D" id="1.10.418.40">
    <property type="entry name" value="Autophagy protein 6/Beclin 1"/>
    <property type="match status" value="1"/>
</dbReference>
<feature type="coiled-coil region" evidence="2">
    <location>
        <begin position="164"/>
        <end position="198"/>
    </location>
</feature>
<sequence>MTESCTNCHLPITTHQSLLHLHGPRLSALLKKDAGADVVDVALPEDRAALYESAASAHIVNRIEALDNTDSFVLLDTDDAEQQLANGIESTAELYNMLSGDSDMDFPMCAECTESVIAALKDQFENLTKERDVYIQQIRRLERPSSSEKVSNEEEAYRAALQEQTDLMKRLRDLETHHDSLKQQLAELDKEHEAIKSESTKFWLEQNKLAAEIDQFMNERESMNLIYDHDSDQLNKLRKTNVYNDTFCIGHDGFFGTINGLRLGRLPDILVEWPEINAALGYIVLLYANVLEILNISLPNYRLIPMGSTSRIEVLDSHHRPTKVLNVFSSGEYTIERVLTFRKFDEAMVALLSILKYIYKELLKRDANLSIPYKIDREYINGLSIKLSVNSSNGEWTTACKYLLTDSKWVLAYSSSTAGAAFANNDTS</sequence>
<dbReference type="GO" id="GO:0032258">
    <property type="term" value="P:cytoplasm to vacuole targeting by the Cvt pathway"/>
    <property type="evidence" value="ECO:0007669"/>
    <property type="project" value="EnsemblFungi"/>
</dbReference>
<evidence type="ECO:0000259" key="3">
    <source>
        <dbReference type="Pfam" id="PF04111"/>
    </source>
</evidence>
<dbReference type="GO" id="GO:0000425">
    <property type="term" value="P:pexophagy"/>
    <property type="evidence" value="ECO:0007669"/>
    <property type="project" value="EnsemblFungi"/>
</dbReference>
<proteinExistence type="inferred from homology"/>
<protein>
    <submittedName>
        <fullName evidence="5">Uncharacterized protein</fullName>
    </submittedName>
</protein>
<dbReference type="Gene3D" id="6.10.250.3110">
    <property type="match status" value="1"/>
</dbReference>
<dbReference type="InterPro" id="IPR038274">
    <property type="entry name" value="Atg6/Beclin_C_sf"/>
</dbReference>
<gene>
    <name evidence="5" type="ORF">CANCADRAFT_93555</name>
</gene>
<feature type="domain" description="Atg6/beclin coiled-coil" evidence="4">
    <location>
        <begin position="107"/>
        <end position="234"/>
    </location>
</feature>
<dbReference type="GO" id="GO:0043548">
    <property type="term" value="F:phosphatidylinositol 3-kinase binding"/>
    <property type="evidence" value="ECO:0007669"/>
    <property type="project" value="TreeGrafter"/>
</dbReference>
<evidence type="ECO:0000256" key="1">
    <source>
        <dbReference type="ARBA" id="ARBA00005965"/>
    </source>
</evidence>
<dbReference type="InterPro" id="IPR007243">
    <property type="entry name" value="Atg6/Beclin"/>
</dbReference>
<dbReference type="GO" id="GO:0045324">
    <property type="term" value="P:late endosome to vacuole transport"/>
    <property type="evidence" value="ECO:0007669"/>
    <property type="project" value="EnsemblFungi"/>
</dbReference>
<dbReference type="InterPro" id="IPR041691">
    <property type="entry name" value="Atg6/beclin_CC"/>
</dbReference>
<dbReference type="EMBL" id="KV453841">
    <property type="protein sequence ID" value="ODV92798.1"/>
    <property type="molecule type" value="Genomic_DNA"/>
</dbReference>
<name>A0A1E4TMC1_9ASCO</name>
<dbReference type="OrthoDB" id="20368at2759"/>
<dbReference type="Proteomes" id="UP000095023">
    <property type="component" value="Unassembled WGS sequence"/>
</dbReference>
<evidence type="ECO:0000313" key="5">
    <source>
        <dbReference type="EMBL" id="ODV92798.1"/>
    </source>
</evidence>
<feature type="coiled-coil region" evidence="2">
    <location>
        <begin position="110"/>
        <end position="137"/>
    </location>
</feature>
<feature type="domain" description="Atg6 BARA" evidence="3">
    <location>
        <begin position="237"/>
        <end position="415"/>
    </location>
</feature>
<dbReference type="PANTHER" id="PTHR12768">
    <property type="entry name" value="BECLIN 1"/>
    <property type="match status" value="1"/>
</dbReference>
<dbReference type="GO" id="GO:0120095">
    <property type="term" value="C:vacuole-isolation membrane contact site"/>
    <property type="evidence" value="ECO:0007669"/>
    <property type="project" value="EnsemblFungi"/>
</dbReference>
<dbReference type="Pfam" id="PF04111">
    <property type="entry name" value="APG6"/>
    <property type="match status" value="1"/>
</dbReference>
<comment type="similarity">
    <text evidence="1">Belongs to the beclin family.</text>
</comment>
<dbReference type="GO" id="GO:0034272">
    <property type="term" value="C:phosphatidylinositol 3-kinase complex, class III, type II"/>
    <property type="evidence" value="ECO:0007669"/>
    <property type="project" value="EnsemblFungi"/>
</dbReference>
<dbReference type="InterPro" id="IPR040455">
    <property type="entry name" value="Atg6_BARA"/>
</dbReference>
<dbReference type="Pfam" id="PF17675">
    <property type="entry name" value="APG6_N"/>
    <property type="match status" value="1"/>
</dbReference>
<evidence type="ECO:0000259" key="4">
    <source>
        <dbReference type="Pfam" id="PF17675"/>
    </source>
</evidence>
<keyword evidence="2" id="KW-0175">Coiled coil</keyword>
<dbReference type="GO" id="GO:0034727">
    <property type="term" value="P:piecemeal microautophagy of the nucleus"/>
    <property type="evidence" value="ECO:0007669"/>
    <property type="project" value="EnsemblFungi"/>
</dbReference>
<dbReference type="GO" id="GO:0000407">
    <property type="term" value="C:phagophore assembly site"/>
    <property type="evidence" value="ECO:0007669"/>
    <property type="project" value="EnsemblFungi"/>
</dbReference>
<dbReference type="GO" id="GO:0042147">
    <property type="term" value="P:retrograde transport, endosome to Golgi"/>
    <property type="evidence" value="ECO:0007669"/>
    <property type="project" value="EnsemblFungi"/>
</dbReference>
<dbReference type="GO" id="GO:0046854">
    <property type="term" value="P:phosphatidylinositol phosphate biosynthetic process"/>
    <property type="evidence" value="ECO:0007669"/>
    <property type="project" value="EnsemblFungi"/>
</dbReference>
<accession>A0A1E4TMC1</accession>
<dbReference type="GO" id="GO:0006995">
    <property type="term" value="P:cellular response to nitrogen starvation"/>
    <property type="evidence" value="ECO:0007669"/>
    <property type="project" value="TreeGrafter"/>
</dbReference>
<dbReference type="AlphaFoldDB" id="A0A1E4TMC1"/>
<dbReference type="GO" id="GO:0051365">
    <property type="term" value="P:cellular response to potassium ion starvation"/>
    <property type="evidence" value="ECO:0007669"/>
    <property type="project" value="EnsemblFungi"/>
</dbReference>
<organism evidence="5 6">
    <name type="scientific">Tortispora caseinolytica NRRL Y-17796</name>
    <dbReference type="NCBI Taxonomy" id="767744"/>
    <lineage>
        <taxon>Eukaryota</taxon>
        <taxon>Fungi</taxon>
        <taxon>Dikarya</taxon>
        <taxon>Ascomycota</taxon>
        <taxon>Saccharomycotina</taxon>
        <taxon>Trigonopsidomycetes</taxon>
        <taxon>Trigonopsidales</taxon>
        <taxon>Trigonopsidaceae</taxon>
        <taxon>Tortispora</taxon>
    </lineage>
</organism>
<dbReference type="GO" id="GO:0030674">
    <property type="term" value="F:protein-macromolecule adaptor activity"/>
    <property type="evidence" value="ECO:0007669"/>
    <property type="project" value="TreeGrafter"/>
</dbReference>
<evidence type="ECO:0000313" key="6">
    <source>
        <dbReference type="Proteomes" id="UP000095023"/>
    </source>
</evidence>
<evidence type="ECO:0000256" key="2">
    <source>
        <dbReference type="SAM" id="Coils"/>
    </source>
</evidence>
<dbReference type="GO" id="GO:0005829">
    <property type="term" value="C:cytosol"/>
    <property type="evidence" value="ECO:0007669"/>
    <property type="project" value="GOC"/>
</dbReference>